<evidence type="ECO:0000313" key="2">
    <source>
        <dbReference type="Proteomes" id="UP000184501"/>
    </source>
</evidence>
<accession>A0A1M5DQJ8</accession>
<dbReference type="AlphaFoldDB" id="A0A1M5DQJ8"/>
<dbReference type="SUPFAM" id="SSF56634">
    <property type="entry name" value="Heme-dependent catalase-like"/>
    <property type="match status" value="1"/>
</dbReference>
<dbReference type="EMBL" id="FQVN01000004">
    <property type="protein sequence ID" value="SHF69308.1"/>
    <property type="molecule type" value="Genomic_DNA"/>
</dbReference>
<reference evidence="1 2" key="1">
    <citation type="submission" date="2016-11" db="EMBL/GenBank/DDBJ databases">
        <authorList>
            <person name="Jaros S."/>
            <person name="Januszkiewicz K."/>
            <person name="Wedrychowicz H."/>
        </authorList>
    </citation>
    <scope>NUCLEOTIDE SEQUENCE [LARGE SCALE GENOMIC DNA]</scope>
    <source>
        <strain evidence="1 2">DSM 44523</strain>
    </source>
</reference>
<protein>
    <recommendedName>
        <fullName evidence="3">Phosphodiesterase</fullName>
    </recommendedName>
</protein>
<dbReference type="RefSeq" id="WP_083959713.1">
    <property type="nucleotide sequence ID" value="NZ_FQVN01000004.1"/>
</dbReference>
<dbReference type="GO" id="GO:0020037">
    <property type="term" value="F:heme binding"/>
    <property type="evidence" value="ECO:0007669"/>
    <property type="project" value="InterPro"/>
</dbReference>
<evidence type="ECO:0000313" key="1">
    <source>
        <dbReference type="EMBL" id="SHF69308.1"/>
    </source>
</evidence>
<keyword evidence="2" id="KW-1185">Reference proteome</keyword>
<dbReference type="STRING" id="2017.SAMN05444320_104564"/>
<name>A0A1M5DQJ8_STRHI</name>
<proteinExistence type="predicted"/>
<evidence type="ECO:0008006" key="3">
    <source>
        <dbReference type="Google" id="ProtNLM"/>
    </source>
</evidence>
<sequence length="250" mass="27336">MTDESSTGKARVLRPSWWVAGAFDVLARLRRARAFHPRGLFLAGELTVEEGAGLALPAGTRPVIARMSKGVGTPGGRPDVLGLAVRVPPWAGQERPWDLLLSSTGAGQRSRLLPIPARSWGSARYGSLAPYLLDGRRVWVLAVARDLEVGEPASLEWLERRVAAAPVRFTLHVVCPGLPARQVASLTLRVVPSGLAEHEVRFDPVVNCLPDLPMVPRWLRWVRRFAYQGSRRGHRAPADSLRRVPPGPGE</sequence>
<dbReference type="OrthoDB" id="3368165at2"/>
<dbReference type="InterPro" id="IPR020835">
    <property type="entry name" value="Catalase_sf"/>
</dbReference>
<gene>
    <name evidence="1" type="ORF">SAMN05444320_104564</name>
</gene>
<organism evidence="1 2">
    <name type="scientific">Streptoalloteichus hindustanus</name>
    <dbReference type="NCBI Taxonomy" id="2017"/>
    <lineage>
        <taxon>Bacteria</taxon>
        <taxon>Bacillati</taxon>
        <taxon>Actinomycetota</taxon>
        <taxon>Actinomycetes</taxon>
        <taxon>Pseudonocardiales</taxon>
        <taxon>Pseudonocardiaceae</taxon>
        <taxon>Streptoalloteichus</taxon>
    </lineage>
</organism>
<dbReference type="Proteomes" id="UP000184501">
    <property type="component" value="Unassembled WGS sequence"/>
</dbReference>